<feature type="transmembrane region" description="Helical" evidence="1">
    <location>
        <begin position="12"/>
        <end position="31"/>
    </location>
</feature>
<dbReference type="AlphaFoldDB" id="A0A2W4SIU1"/>
<evidence type="ECO:0000313" key="2">
    <source>
        <dbReference type="EMBL" id="PZN75420.1"/>
    </source>
</evidence>
<keyword evidence="1" id="KW-1133">Transmembrane helix</keyword>
<evidence type="ECO:0008006" key="4">
    <source>
        <dbReference type="Google" id="ProtNLM"/>
    </source>
</evidence>
<gene>
    <name evidence="2" type="ORF">DM484_18820</name>
</gene>
<keyword evidence="1" id="KW-0812">Transmembrane</keyword>
<protein>
    <recommendedName>
        <fullName evidence="4">DUF4760 domain-containing protein</fullName>
    </recommendedName>
</protein>
<reference evidence="2 3" key="1">
    <citation type="journal article" date="2018" name="Aquat. Microb. Ecol.">
        <title>Gammaproteobacterial methanotrophs dominate.</title>
        <authorList>
            <person name="Rissanen A.J."/>
            <person name="Saarenheimo J."/>
            <person name="Tiirola M."/>
            <person name="Peura S."/>
            <person name="Aalto S.L."/>
            <person name="Karvinen A."/>
            <person name="Nykanen H."/>
        </authorList>
    </citation>
    <scope>NUCLEOTIDE SEQUENCE [LARGE SCALE GENOMIC DNA]</scope>
    <source>
        <strain evidence="2">AMbin10</strain>
    </source>
</reference>
<proteinExistence type="predicted"/>
<comment type="caution">
    <text evidence="2">The sequence shown here is derived from an EMBL/GenBank/DDBJ whole genome shotgun (WGS) entry which is preliminary data.</text>
</comment>
<evidence type="ECO:0000256" key="1">
    <source>
        <dbReference type="SAM" id="Phobius"/>
    </source>
</evidence>
<name>A0A2W4SIU1_9GAMM</name>
<organism evidence="2 3">
    <name type="scientific">Candidatus Methylumidiphilus alinenensis</name>
    <dbReference type="NCBI Taxonomy" id="2202197"/>
    <lineage>
        <taxon>Bacteria</taxon>
        <taxon>Pseudomonadati</taxon>
        <taxon>Pseudomonadota</taxon>
        <taxon>Gammaproteobacteria</taxon>
        <taxon>Methylococcales</taxon>
        <taxon>Candidatus Methylumidiphilus</taxon>
    </lineage>
</organism>
<dbReference type="EMBL" id="QJPH01000385">
    <property type="protein sequence ID" value="PZN75420.1"/>
    <property type="molecule type" value="Genomic_DNA"/>
</dbReference>
<dbReference type="Proteomes" id="UP000249396">
    <property type="component" value="Unassembled WGS sequence"/>
</dbReference>
<accession>A0A2W4SIU1</accession>
<evidence type="ECO:0000313" key="3">
    <source>
        <dbReference type="Proteomes" id="UP000249396"/>
    </source>
</evidence>
<keyword evidence="1" id="KW-0472">Membrane</keyword>
<sequence length="184" mass="20747">MTITLKEVLDFAAAIGSIATAIGMLLTFRQLSLGRKQSRQQADNASVGFVISAEGQLDPLNHTMLSAPPGVIKSVFIAEIDDNWTEDELRTFVYLRGLYVHVSRMVYIIHDKTIDIGMDDIDRADFMAPWEKVLIKYRNHPVMQRIHDNAVKNQDFNSRMLVLSRQIFGEATPDFSTKNASEST</sequence>